<proteinExistence type="predicted"/>
<keyword evidence="2" id="KW-0687">Ribonucleoprotein</keyword>
<dbReference type="Pfam" id="PF01248">
    <property type="entry name" value="Ribosomal_L7Ae"/>
    <property type="match status" value="1"/>
</dbReference>
<reference evidence="3" key="1">
    <citation type="submission" date="2016-10" db="EMBL/GenBank/DDBJ databases">
        <authorList>
            <person name="Varghese N."/>
            <person name="Submissions S."/>
        </authorList>
    </citation>
    <scope>NUCLEOTIDE SEQUENCE [LARGE SCALE GENOMIC DNA]</scope>
    <source>
        <strain evidence="3">P18</strain>
    </source>
</reference>
<feature type="domain" description="Ribosomal protein eL8/eL30/eS12/Gadd45" evidence="1">
    <location>
        <begin position="6"/>
        <end position="96"/>
    </location>
</feature>
<dbReference type="InterPro" id="IPR004038">
    <property type="entry name" value="Ribosomal_eL8/eL30/eS12/Gad45"/>
</dbReference>
<organism evidence="2 3">
    <name type="scientific">Butyrivibrio proteoclasticus</name>
    <dbReference type="NCBI Taxonomy" id="43305"/>
    <lineage>
        <taxon>Bacteria</taxon>
        <taxon>Bacillati</taxon>
        <taxon>Bacillota</taxon>
        <taxon>Clostridia</taxon>
        <taxon>Lachnospirales</taxon>
        <taxon>Lachnospiraceae</taxon>
        <taxon>Butyrivibrio</taxon>
    </lineage>
</organism>
<evidence type="ECO:0000313" key="3">
    <source>
        <dbReference type="Proteomes" id="UP000182624"/>
    </source>
</evidence>
<keyword evidence="2" id="KW-0689">Ribosomal protein</keyword>
<protein>
    <submittedName>
        <fullName evidence="2">Ribosomal protein L7Ae</fullName>
    </submittedName>
</protein>
<accession>A0A1I5TJR4</accession>
<dbReference type="AlphaFoldDB" id="A0A1I5TJR4"/>
<dbReference type="RefSeq" id="WP_242949362.1">
    <property type="nucleotide sequence ID" value="NZ_FOXO01000009.1"/>
</dbReference>
<keyword evidence="3" id="KW-1185">Reference proteome</keyword>
<dbReference type="SUPFAM" id="SSF55315">
    <property type="entry name" value="L30e-like"/>
    <property type="match status" value="1"/>
</dbReference>
<dbReference type="EMBL" id="FOXO01000009">
    <property type="protein sequence ID" value="SFP83101.1"/>
    <property type="molecule type" value="Genomic_DNA"/>
</dbReference>
<evidence type="ECO:0000313" key="2">
    <source>
        <dbReference type="EMBL" id="SFP83101.1"/>
    </source>
</evidence>
<name>A0A1I5TJR4_9FIRM</name>
<evidence type="ECO:0000259" key="1">
    <source>
        <dbReference type="Pfam" id="PF01248"/>
    </source>
</evidence>
<dbReference type="Proteomes" id="UP000182624">
    <property type="component" value="Unassembled WGS sequence"/>
</dbReference>
<sequence>MDSKEKILGMLGLCQRAGKLKSGEFAVLEAIRKKTAVMVIVSEDASDNTKKEFSDKCSYYNVPFYLYGNMDELGHAIGKDVRTSLAITDAGFAKTLIKNLLSEKSTEEM</sequence>
<dbReference type="GO" id="GO:0005840">
    <property type="term" value="C:ribosome"/>
    <property type="evidence" value="ECO:0007669"/>
    <property type="project" value="UniProtKB-KW"/>
</dbReference>
<gene>
    <name evidence="2" type="ORF">SAMN04487928_10965</name>
</gene>
<dbReference type="Gene3D" id="3.30.1330.30">
    <property type="match status" value="1"/>
</dbReference>
<dbReference type="InterPro" id="IPR029064">
    <property type="entry name" value="Ribosomal_eL30-like_sf"/>
</dbReference>